<name>A0AB72VAY8_CORGB</name>
<feature type="region of interest" description="Disordered" evidence="1">
    <location>
        <begin position="1"/>
        <end position="37"/>
    </location>
</feature>
<reference evidence="2" key="1">
    <citation type="journal article" date="2007" name="Microbiology">
        <title>Comparative analysis of the Corynebacterium glutamicum group and complete genome sequence of strain R.</title>
        <authorList>
            <person name="Yukawa H."/>
            <person name="Omumasaba C.A."/>
            <person name="Nonaka H."/>
            <person name="Kos P."/>
            <person name="Okai N."/>
            <person name="Suzuki N."/>
            <person name="Suda M."/>
            <person name="Tsuge Y."/>
            <person name="Watanabe J."/>
            <person name="Ikeda Y."/>
            <person name="Vertes A.A."/>
            <person name="Inui M."/>
        </authorList>
    </citation>
    <scope>NUCLEOTIDE SEQUENCE</scope>
    <source>
        <strain evidence="2">R</strain>
    </source>
</reference>
<proteinExistence type="predicted"/>
<sequence length="77" mass="8691">MSWKKTGANGRLFEENSSPGQQSSSPRTTPKKRNQRRSFLSCLWPGMHVFGAQNCRIRPSAPLISELLVSGWTDQTR</sequence>
<dbReference type="EMBL" id="AP009044">
    <property type="protein sequence ID" value="BAF54413.1"/>
    <property type="molecule type" value="Genomic_DNA"/>
</dbReference>
<dbReference type="AlphaFoldDB" id="A0AB72VAY8"/>
<organism evidence="2">
    <name type="scientific">Corynebacterium glutamicum (strain R)</name>
    <dbReference type="NCBI Taxonomy" id="340322"/>
    <lineage>
        <taxon>Bacteria</taxon>
        <taxon>Bacillati</taxon>
        <taxon>Actinomycetota</taxon>
        <taxon>Actinomycetes</taxon>
        <taxon>Mycobacteriales</taxon>
        <taxon>Corynebacteriaceae</taxon>
        <taxon>Corynebacterium</taxon>
    </lineage>
</organism>
<evidence type="ECO:0000256" key="1">
    <source>
        <dbReference type="SAM" id="MobiDB-lite"/>
    </source>
</evidence>
<accession>A0AB72VAY8</accession>
<dbReference type="Proteomes" id="UP000006698">
    <property type="component" value="Chromosome"/>
</dbReference>
<dbReference type="KEGG" id="cgt:cgR_5029"/>
<gene>
    <name evidence="2" type="ordered locus">cgR_5029</name>
</gene>
<protein>
    <submittedName>
        <fullName evidence="2">Uncharacterized protein</fullName>
    </submittedName>
</protein>
<evidence type="ECO:0000313" key="2">
    <source>
        <dbReference type="EMBL" id="BAF54413.1"/>
    </source>
</evidence>
<feature type="compositionally biased region" description="Polar residues" evidence="1">
    <location>
        <begin position="15"/>
        <end position="28"/>
    </location>
</feature>